<feature type="transmembrane region" description="Helical" evidence="7">
    <location>
        <begin position="230"/>
        <end position="251"/>
    </location>
</feature>
<reference evidence="10 11" key="1">
    <citation type="submission" date="2017-02" db="EMBL/GenBank/DDBJ databases">
        <authorList>
            <person name="Peterson S.W."/>
        </authorList>
    </citation>
    <scope>NUCLEOTIDE SEQUENCE [LARGE SCALE GENOMIC DNA]</scope>
    <source>
        <strain evidence="10 11">ATCC 35992</strain>
    </source>
</reference>
<dbReference type="EMBL" id="FUXZ01000009">
    <property type="protein sequence ID" value="SKA68658.1"/>
    <property type="molecule type" value="Genomic_DNA"/>
</dbReference>
<dbReference type="InterPro" id="IPR003524">
    <property type="entry name" value="PNAcMuramoyl-5peptid_Trfase"/>
</dbReference>
<feature type="transmembrane region" description="Helical" evidence="7">
    <location>
        <begin position="58"/>
        <end position="79"/>
    </location>
</feature>
<protein>
    <recommendedName>
        <fullName evidence="7 8">Phospho-N-acetylmuramoyl-pentapeptide-transferase</fullName>
        <ecNumber evidence="7 8">2.7.8.13</ecNumber>
    </recommendedName>
    <alternativeName>
        <fullName evidence="7">UDP-MurNAc-pentapeptide phosphotransferase</fullName>
    </alternativeName>
</protein>
<dbReference type="GO" id="GO:0008963">
    <property type="term" value="F:phospho-N-acetylmuramoyl-pentapeptide-transferase activity"/>
    <property type="evidence" value="ECO:0007669"/>
    <property type="project" value="UniProtKB-UniRule"/>
</dbReference>
<keyword evidence="7" id="KW-0132">Cell division</keyword>
<dbReference type="NCBIfam" id="TIGR00445">
    <property type="entry name" value="mraY"/>
    <property type="match status" value="1"/>
</dbReference>
<keyword evidence="7" id="KW-1003">Cell membrane</keyword>
<dbReference type="OrthoDB" id="9805475at2"/>
<keyword evidence="7" id="KW-0573">Peptidoglycan synthesis</keyword>
<evidence type="ECO:0000313" key="10">
    <source>
        <dbReference type="EMBL" id="SKA68658.1"/>
    </source>
</evidence>
<keyword evidence="7" id="KW-0131">Cell cycle</keyword>
<feature type="binding site" evidence="9">
    <location>
        <position position="175"/>
    </location>
    <ligand>
        <name>Mg(2+)</name>
        <dbReference type="ChEBI" id="CHEBI:18420"/>
    </ligand>
</feature>
<feature type="transmembrane region" description="Helical" evidence="7">
    <location>
        <begin position="204"/>
        <end position="223"/>
    </location>
</feature>
<dbReference type="SUPFAM" id="SSF52255">
    <property type="entry name" value="N5-CAIR mutase (phosphoribosylaminoimidazole carboxylase, PurE)"/>
    <property type="match status" value="1"/>
</dbReference>
<comment type="catalytic activity">
    <reaction evidence="7">
        <text>UDP-N-acetyl-alpha-D-muramoyl-L-alanyl-gamma-D-glutamyl-meso-2,6-diaminopimeloyl-D-alanyl-D-alanine + di-trans,octa-cis-undecaprenyl phosphate = di-trans,octa-cis-undecaprenyl diphospho-N-acetyl-alpha-D-muramoyl-L-alanyl-D-glutamyl-meso-2,6-diaminopimeloyl-D-alanyl-D-alanine + UMP</text>
        <dbReference type="Rhea" id="RHEA:28386"/>
        <dbReference type="ChEBI" id="CHEBI:57865"/>
        <dbReference type="ChEBI" id="CHEBI:60392"/>
        <dbReference type="ChEBI" id="CHEBI:61386"/>
        <dbReference type="ChEBI" id="CHEBI:61387"/>
        <dbReference type="EC" id="2.7.8.13"/>
    </reaction>
</comment>
<dbReference type="HAMAP" id="MF_00038">
    <property type="entry name" value="MraY"/>
    <property type="match status" value="1"/>
</dbReference>
<comment type="subcellular location">
    <subcellularLocation>
        <location evidence="7">Cell membrane</location>
        <topology evidence="7">Multi-pass membrane protein</topology>
    </subcellularLocation>
    <subcellularLocation>
        <location evidence="1">Membrane</location>
        <topology evidence="1">Multi-pass membrane protein</topology>
    </subcellularLocation>
</comment>
<dbReference type="GO" id="GO:0009252">
    <property type="term" value="P:peptidoglycan biosynthetic process"/>
    <property type="evidence" value="ECO:0007669"/>
    <property type="project" value="UniProtKB-UniRule"/>
</dbReference>
<comment type="similarity">
    <text evidence="2 7">Belongs to the glycosyltransferase 4 family. MraY subfamily.</text>
</comment>
<dbReference type="GO" id="GO:0051992">
    <property type="term" value="F:UDP-N-acetylmuramoyl-L-alanyl-D-glutamyl-meso-2,6-diaminopimelyl-D-alanyl-D-alanine:undecaprenyl-phosphate transferase activity"/>
    <property type="evidence" value="ECO:0007669"/>
    <property type="project" value="RHEA"/>
</dbReference>
<feature type="transmembrane region" description="Helical" evidence="7">
    <location>
        <begin position="85"/>
        <end position="104"/>
    </location>
</feature>
<keyword evidence="5 7" id="KW-1133">Transmembrane helix</keyword>
<name>A0A1T4VUZ3_9FIRM</name>
<proteinExistence type="inferred from homology"/>
<dbReference type="RefSeq" id="WP_078766493.1">
    <property type="nucleotide sequence ID" value="NZ_FUXZ01000009.1"/>
</dbReference>
<comment type="pathway">
    <text evidence="7">Cell wall biogenesis; peptidoglycan biosynthesis.</text>
</comment>
<dbReference type="Proteomes" id="UP000190814">
    <property type="component" value="Unassembled WGS sequence"/>
</dbReference>
<keyword evidence="7 9" id="KW-0479">Metal-binding</keyword>
<feature type="binding site" evidence="9">
    <location>
        <position position="234"/>
    </location>
    <ligand>
        <name>Mg(2+)</name>
        <dbReference type="ChEBI" id="CHEBI:18420"/>
    </ligand>
</feature>
<evidence type="ECO:0000256" key="7">
    <source>
        <dbReference type="HAMAP-Rule" id="MF_00038"/>
    </source>
</evidence>
<accession>A0A1T4VUZ3</accession>
<sequence length="325" mass="34954">MSEVVKTVELSFLVAFVTGVILGPIVIPFLKKLKFGQYIREEGPEAHKSKAGTPTMGGMIFLVALCVSVLISCFVLDDIHVKNSLAILAITLIYGLIGFGDDFIKVVMKRNLGLTAIQKMSFQFIGSALFAAYLVKIAKVGTKVNIPYTGFDLELGFLFVPFVMFVIIGTANGSNFTDGLDGLASSVTIPIAVFLGVVSIKKGAGVECVCFAFAGALVAFLLFNTYPARVFMGDTGSLALGAFVSGTAFILKMPIVIVIIAFIYFAEVVSVILQVLYFKKTGGKRLFKMAPIHHHFELCGYAETQVVCAFAVTTTILCLLAYLSI</sequence>
<evidence type="ECO:0000256" key="4">
    <source>
        <dbReference type="ARBA" id="ARBA00022692"/>
    </source>
</evidence>
<keyword evidence="3 7" id="KW-0808">Transferase</keyword>
<evidence type="ECO:0000313" key="11">
    <source>
        <dbReference type="Proteomes" id="UP000190814"/>
    </source>
</evidence>
<dbReference type="GO" id="GO:0008360">
    <property type="term" value="P:regulation of cell shape"/>
    <property type="evidence" value="ECO:0007669"/>
    <property type="project" value="UniProtKB-KW"/>
</dbReference>
<dbReference type="GO" id="GO:0046872">
    <property type="term" value="F:metal ion binding"/>
    <property type="evidence" value="ECO:0007669"/>
    <property type="project" value="UniProtKB-KW"/>
</dbReference>
<dbReference type="PANTHER" id="PTHR22926:SF5">
    <property type="entry name" value="PHOSPHO-N-ACETYLMURAMOYL-PENTAPEPTIDE-TRANSFERASE HOMOLOG"/>
    <property type="match status" value="1"/>
</dbReference>
<dbReference type="Pfam" id="PF00953">
    <property type="entry name" value="Glycos_transf_4"/>
    <property type="match status" value="1"/>
</dbReference>
<dbReference type="EC" id="2.7.8.13" evidence="7 8"/>
<evidence type="ECO:0000256" key="8">
    <source>
        <dbReference type="NCBIfam" id="TIGR00445"/>
    </source>
</evidence>
<keyword evidence="7 9" id="KW-0460">Magnesium</keyword>
<dbReference type="CDD" id="cd06852">
    <property type="entry name" value="GT_MraY"/>
    <property type="match status" value="1"/>
</dbReference>
<dbReference type="STRING" id="39495.SAMN02745111_01644"/>
<feature type="transmembrane region" description="Helical" evidence="7">
    <location>
        <begin position="155"/>
        <end position="173"/>
    </location>
</feature>
<feature type="transmembrane region" description="Helical" evidence="7">
    <location>
        <begin position="257"/>
        <end position="278"/>
    </location>
</feature>
<evidence type="ECO:0000256" key="2">
    <source>
        <dbReference type="ARBA" id="ARBA00005583"/>
    </source>
</evidence>
<keyword evidence="11" id="KW-1185">Reference proteome</keyword>
<dbReference type="InterPro" id="IPR018480">
    <property type="entry name" value="PNAcMuramoyl-5peptid_Trfase_CS"/>
</dbReference>
<feature type="transmembrane region" description="Helical" evidence="7">
    <location>
        <begin position="12"/>
        <end position="30"/>
    </location>
</feature>
<organism evidence="10 11">
    <name type="scientific">Eubacterium uniforme</name>
    <dbReference type="NCBI Taxonomy" id="39495"/>
    <lineage>
        <taxon>Bacteria</taxon>
        <taxon>Bacillati</taxon>
        <taxon>Bacillota</taxon>
        <taxon>Clostridia</taxon>
        <taxon>Eubacteriales</taxon>
        <taxon>Eubacteriaceae</taxon>
        <taxon>Eubacterium</taxon>
    </lineage>
</organism>
<dbReference type="GO" id="GO:0051301">
    <property type="term" value="P:cell division"/>
    <property type="evidence" value="ECO:0007669"/>
    <property type="project" value="UniProtKB-KW"/>
</dbReference>
<keyword evidence="6 7" id="KW-0472">Membrane</keyword>
<keyword evidence="7" id="KW-0133">Cell shape</keyword>
<dbReference type="PANTHER" id="PTHR22926">
    <property type="entry name" value="PHOSPHO-N-ACETYLMURAMOYL-PENTAPEPTIDE-TRANSFERASE"/>
    <property type="match status" value="1"/>
</dbReference>
<evidence type="ECO:0000256" key="5">
    <source>
        <dbReference type="ARBA" id="ARBA00022989"/>
    </source>
</evidence>
<evidence type="ECO:0000256" key="6">
    <source>
        <dbReference type="ARBA" id="ARBA00023136"/>
    </source>
</evidence>
<keyword evidence="4 7" id="KW-0812">Transmembrane</keyword>
<dbReference type="InterPro" id="IPR000715">
    <property type="entry name" value="Glycosyl_transferase_4"/>
</dbReference>
<dbReference type="AlphaFoldDB" id="A0A1T4VUZ3"/>
<feature type="transmembrane region" description="Helical" evidence="7">
    <location>
        <begin position="180"/>
        <end position="198"/>
    </location>
</feature>
<comment type="function">
    <text evidence="7">Catalyzes the initial step of the lipid cycle reactions in the biosynthesis of the cell wall peptidoglycan: transfers peptidoglycan precursor phospho-MurNAc-pentapeptide from UDP-MurNAc-pentapeptide onto the lipid carrier undecaprenyl phosphate, yielding undecaprenyl-pyrophosphoryl-MurNAc-pentapeptide, known as lipid I.</text>
</comment>
<evidence type="ECO:0000256" key="3">
    <source>
        <dbReference type="ARBA" id="ARBA00022679"/>
    </source>
</evidence>
<gene>
    <name evidence="7" type="primary">mraY</name>
    <name evidence="10" type="ORF">SAMN02745111_01644</name>
</gene>
<dbReference type="GO" id="GO:0071555">
    <property type="term" value="P:cell wall organization"/>
    <property type="evidence" value="ECO:0007669"/>
    <property type="project" value="UniProtKB-KW"/>
</dbReference>
<keyword evidence="7" id="KW-0961">Cell wall biogenesis/degradation</keyword>
<dbReference type="Pfam" id="PF10555">
    <property type="entry name" value="MraY_sig1"/>
    <property type="match status" value="1"/>
</dbReference>
<dbReference type="GO" id="GO:0005886">
    <property type="term" value="C:plasma membrane"/>
    <property type="evidence" value="ECO:0007669"/>
    <property type="project" value="UniProtKB-SubCell"/>
</dbReference>
<evidence type="ECO:0000256" key="9">
    <source>
        <dbReference type="PIRSR" id="PIRSR600715-1"/>
    </source>
</evidence>
<dbReference type="UniPathway" id="UPA00219"/>
<feature type="transmembrane region" description="Helical" evidence="7">
    <location>
        <begin position="116"/>
        <end position="135"/>
    </location>
</feature>
<feature type="transmembrane region" description="Helical" evidence="7">
    <location>
        <begin position="298"/>
        <end position="323"/>
    </location>
</feature>
<dbReference type="PROSITE" id="PS01348">
    <property type="entry name" value="MRAY_2"/>
    <property type="match status" value="1"/>
</dbReference>
<evidence type="ECO:0000256" key="1">
    <source>
        <dbReference type="ARBA" id="ARBA00004141"/>
    </source>
</evidence>
<comment type="cofactor">
    <cofactor evidence="7 9">
        <name>Mg(2+)</name>
        <dbReference type="ChEBI" id="CHEBI:18420"/>
    </cofactor>
</comment>